<dbReference type="STRING" id="1192034.CAP_4510"/>
<organism evidence="1 2">
    <name type="scientific">Chondromyces apiculatus DSM 436</name>
    <dbReference type="NCBI Taxonomy" id="1192034"/>
    <lineage>
        <taxon>Bacteria</taxon>
        <taxon>Pseudomonadati</taxon>
        <taxon>Myxococcota</taxon>
        <taxon>Polyangia</taxon>
        <taxon>Polyangiales</taxon>
        <taxon>Polyangiaceae</taxon>
        <taxon>Chondromyces</taxon>
    </lineage>
</organism>
<gene>
    <name evidence="1" type="ORF">CAP_4510</name>
</gene>
<reference evidence="1 2" key="1">
    <citation type="submission" date="2013-05" db="EMBL/GenBank/DDBJ databases">
        <title>Genome assembly of Chondromyces apiculatus DSM 436.</title>
        <authorList>
            <person name="Sharma G."/>
            <person name="Khatri I."/>
            <person name="Kaur C."/>
            <person name="Mayilraj S."/>
            <person name="Subramanian S."/>
        </authorList>
    </citation>
    <scope>NUCLEOTIDE SEQUENCE [LARGE SCALE GENOMIC DNA]</scope>
    <source>
        <strain evidence="1 2">DSM 436</strain>
    </source>
</reference>
<dbReference type="Proteomes" id="UP000019678">
    <property type="component" value="Unassembled WGS sequence"/>
</dbReference>
<dbReference type="SUPFAM" id="SSF69304">
    <property type="entry name" value="Tricorn protease N-terminal domain"/>
    <property type="match status" value="1"/>
</dbReference>
<evidence type="ECO:0000313" key="1">
    <source>
        <dbReference type="EMBL" id="EYF04371.1"/>
    </source>
</evidence>
<keyword evidence="2" id="KW-1185">Reference proteome</keyword>
<evidence type="ECO:0000313" key="2">
    <source>
        <dbReference type="Proteomes" id="UP000019678"/>
    </source>
</evidence>
<comment type="caution">
    <text evidence="1">The sequence shown here is derived from an EMBL/GenBank/DDBJ whole genome shotgun (WGS) entry which is preliminary data.</text>
</comment>
<accession>A0A017T700</accession>
<dbReference type="AlphaFoldDB" id="A0A017T700"/>
<protein>
    <submittedName>
        <fullName evidence="1">TolB protein</fullName>
    </submittedName>
</protein>
<dbReference type="Pfam" id="PF07676">
    <property type="entry name" value="PD40"/>
    <property type="match status" value="1"/>
</dbReference>
<name>A0A017T700_9BACT</name>
<dbReference type="Gene3D" id="2.120.10.30">
    <property type="entry name" value="TolB, C-terminal domain"/>
    <property type="match status" value="1"/>
</dbReference>
<dbReference type="InterPro" id="IPR011659">
    <property type="entry name" value="WD40"/>
</dbReference>
<dbReference type="InterPro" id="IPR011042">
    <property type="entry name" value="6-blade_b-propeller_TolB-like"/>
</dbReference>
<proteinExistence type="predicted"/>
<sequence>MQPVTRPLRNDYAFEWSLSDDGTHLAYIRNADNGIHELHLVTVASASASASATDDVLHRGIMLSHPAFSRDGKTLFLTEGYLVSPTEPAATDPQRITAIDLATRTSRRLPNPGVTEITSPLDLGDGRLLFAASADFSMAGRDPRLHTMPFAGGPWSTLGPFTVPAGYLSATPSPDRVAPRKLALAWSKRQGGFGADWYTEISIAPLDGASPKPLTPDFPRPFYTAAAPTWAPDGRHLAFVLNLCPYVGCDLNIRSVVLVDTDAPRPKLAFLGHGGSPVFAPPPP</sequence>
<dbReference type="EMBL" id="ASRX01000034">
    <property type="protein sequence ID" value="EYF04371.1"/>
    <property type="molecule type" value="Genomic_DNA"/>
</dbReference>